<dbReference type="AlphaFoldDB" id="A0A4P9A3Q5"/>
<feature type="transmembrane region" description="Helical" evidence="2">
    <location>
        <begin position="21"/>
        <end position="41"/>
    </location>
</feature>
<organism evidence="3 4">
    <name type="scientific">Candidatus Nanosynbacter featherlites</name>
    <dbReference type="NCBI Taxonomy" id="2572088"/>
    <lineage>
        <taxon>Bacteria</taxon>
        <taxon>Candidatus Saccharimonadota</taxon>
        <taxon>Candidatus Saccharimonadia</taxon>
        <taxon>Candidatus Nanosynbacterales</taxon>
        <taxon>Candidatus Nanosynbacteraceae</taxon>
        <taxon>Candidatus Nanosynbacter</taxon>
    </lineage>
</organism>
<keyword evidence="4" id="KW-1185">Reference proteome</keyword>
<keyword evidence="2" id="KW-0812">Transmembrane</keyword>
<protein>
    <submittedName>
        <fullName evidence="3">Uncharacterized protein</fullName>
    </submittedName>
</protein>
<keyword evidence="2" id="KW-0472">Membrane</keyword>
<keyword evidence="2" id="KW-1133">Transmembrane helix</keyword>
<gene>
    <name evidence="3" type="ORF">FBF37_03225</name>
</gene>
<dbReference type="KEGG" id="nft:FBF37_03225"/>
<evidence type="ECO:0000313" key="4">
    <source>
        <dbReference type="Proteomes" id="UP000310639"/>
    </source>
</evidence>
<name>A0A4P9A3Q5_9BACT</name>
<evidence type="ECO:0000256" key="2">
    <source>
        <dbReference type="SAM" id="Phobius"/>
    </source>
</evidence>
<evidence type="ECO:0000313" key="3">
    <source>
        <dbReference type="EMBL" id="QCT42453.1"/>
    </source>
</evidence>
<proteinExistence type="predicted"/>
<feature type="region of interest" description="Disordered" evidence="1">
    <location>
        <begin position="75"/>
        <end position="95"/>
    </location>
</feature>
<dbReference type="OrthoDB" id="9813044at2"/>
<dbReference type="EMBL" id="CP040004">
    <property type="protein sequence ID" value="QCT42453.1"/>
    <property type="molecule type" value="Genomic_DNA"/>
</dbReference>
<sequence length="95" mass="10350">MNNSPSVGQLGVILARFLHRYHITLYTMTIVIAVSVAIFLISSVTSSGDDVDAKVVETTKFDTNTIDRIKEYNSSSQAAKPFSLPGSGRINPFVE</sequence>
<dbReference type="Proteomes" id="UP000310639">
    <property type="component" value="Chromosome"/>
</dbReference>
<evidence type="ECO:0000256" key="1">
    <source>
        <dbReference type="SAM" id="MobiDB-lite"/>
    </source>
</evidence>
<dbReference type="RefSeq" id="WP_138079427.1">
    <property type="nucleotide sequence ID" value="NZ_CP040004.1"/>
</dbReference>
<reference evidence="3 4" key="1">
    <citation type="submission" date="2019-04" db="EMBL/GenBank/DDBJ databases">
        <title>Saccharibacteria TM7 genomes.</title>
        <authorList>
            <person name="Bor B."/>
            <person name="He X."/>
            <person name="Chen T."/>
            <person name="Dewhirst F.E."/>
        </authorList>
    </citation>
    <scope>NUCLEOTIDE SEQUENCE [LARGE SCALE GENOMIC DNA]</scope>
    <source>
        <strain evidence="3 4">BB001</strain>
    </source>
</reference>
<accession>A0A4P9A3Q5</accession>